<sequence length="56" mass="6122">MRIVVMNGSPRPNGNTDAFVHWEDMGIVTAPGMTEKGSMKDSPALKEAYELGRSLQ</sequence>
<proteinExistence type="predicted"/>
<organism evidence="1 2">
    <name type="scientific">Eubacterium pyruvativorans</name>
    <dbReference type="NCBI Taxonomy" id="155865"/>
    <lineage>
        <taxon>Bacteria</taxon>
        <taxon>Bacillati</taxon>
        <taxon>Bacillota</taxon>
        <taxon>Clostridia</taxon>
        <taxon>Eubacteriales</taxon>
        <taxon>Eubacteriaceae</taxon>
        <taxon>Eubacterium</taxon>
    </lineage>
</organism>
<dbReference type="STRING" id="155865.SAMN05216515_10167"/>
<dbReference type="RefSeq" id="WP_143096003.1">
    <property type="nucleotide sequence ID" value="NZ_FOWF01000001.1"/>
</dbReference>
<reference evidence="1 2" key="1">
    <citation type="submission" date="2016-10" db="EMBL/GenBank/DDBJ databases">
        <authorList>
            <person name="de Groot N.N."/>
        </authorList>
    </citation>
    <scope>NUCLEOTIDE SEQUENCE [LARGE SCALE GENOMIC DNA]</scope>
    <source>
        <strain evidence="1 2">KHGC13</strain>
    </source>
</reference>
<dbReference type="AlphaFoldDB" id="A0A1I7FF55"/>
<gene>
    <name evidence="1" type="ORF">SAMN05216508_102100</name>
</gene>
<dbReference type="OrthoDB" id="9805976at2"/>
<dbReference type="EMBL" id="FPBT01000002">
    <property type="protein sequence ID" value="SFU34797.1"/>
    <property type="molecule type" value="Genomic_DNA"/>
</dbReference>
<name>A0A1I7FF55_9FIRM</name>
<evidence type="ECO:0000313" key="2">
    <source>
        <dbReference type="Proteomes" id="UP000198817"/>
    </source>
</evidence>
<evidence type="ECO:0000313" key="1">
    <source>
        <dbReference type="EMBL" id="SFU34797.1"/>
    </source>
</evidence>
<dbReference type="Proteomes" id="UP000198817">
    <property type="component" value="Unassembled WGS sequence"/>
</dbReference>
<accession>A0A1I7FF55</accession>
<keyword evidence="2" id="KW-1185">Reference proteome</keyword>
<evidence type="ECO:0008006" key="3">
    <source>
        <dbReference type="Google" id="ProtNLM"/>
    </source>
</evidence>
<protein>
    <recommendedName>
        <fullName evidence="3">NADPH-dependent FMN reductase</fullName>
    </recommendedName>
</protein>